<dbReference type="EMBL" id="JAAVUM010000009">
    <property type="protein sequence ID" value="NKE06594.1"/>
    <property type="molecule type" value="Genomic_DNA"/>
</dbReference>
<dbReference type="PANTHER" id="PTHR43046:SF2">
    <property type="entry name" value="8-OXO-DGTP DIPHOSPHATASE-RELATED"/>
    <property type="match status" value="1"/>
</dbReference>
<reference evidence="4 5" key="1">
    <citation type="submission" date="2020-03" db="EMBL/GenBank/DDBJ databases">
        <authorList>
            <person name="Sun Q."/>
        </authorList>
    </citation>
    <scope>NUCLEOTIDE SEQUENCE [LARGE SCALE GENOMIC DNA]</scope>
    <source>
        <strain evidence="4 5">KACC 21451</strain>
    </source>
</reference>
<dbReference type="PROSITE" id="PS51462">
    <property type="entry name" value="NUDIX"/>
    <property type="match status" value="1"/>
</dbReference>
<evidence type="ECO:0000256" key="2">
    <source>
        <dbReference type="ARBA" id="ARBA00022801"/>
    </source>
</evidence>
<evidence type="ECO:0000313" key="4">
    <source>
        <dbReference type="EMBL" id="NKE06594.1"/>
    </source>
</evidence>
<dbReference type="InterPro" id="IPR015797">
    <property type="entry name" value="NUDIX_hydrolase-like_dom_sf"/>
</dbReference>
<dbReference type="GO" id="GO:0016787">
    <property type="term" value="F:hydrolase activity"/>
    <property type="evidence" value="ECO:0007669"/>
    <property type="project" value="UniProtKB-KW"/>
</dbReference>
<organism evidence="4 5">
    <name type="scientific">Mesobacillus selenatarsenatis</name>
    <dbReference type="NCBI Taxonomy" id="388741"/>
    <lineage>
        <taxon>Bacteria</taxon>
        <taxon>Bacillati</taxon>
        <taxon>Bacillota</taxon>
        <taxon>Bacilli</taxon>
        <taxon>Bacillales</taxon>
        <taxon>Bacillaceae</taxon>
        <taxon>Mesobacillus</taxon>
    </lineage>
</organism>
<dbReference type="Gene3D" id="3.90.79.10">
    <property type="entry name" value="Nucleoside Triphosphate Pyrophosphohydrolase"/>
    <property type="match status" value="1"/>
</dbReference>
<comment type="caution">
    <text evidence="4">The sequence shown here is derived from an EMBL/GenBank/DDBJ whole genome shotgun (WGS) entry which is preliminary data.</text>
</comment>
<dbReference type="PRINTS" id="PR00502">
    <property type="entry name" value="NUDIXFAMILY"/>
</dbReference>
<gene>
    <name evidence="4" type="ORF">GWK17_14135</name>
</gene>
<dbReference type="CDD" id="cd04677">
    <property type="entry name" value="NUDIX_Hydrolase"/>
    <property type="match status" value="1"/>
</dbReference>
<dbReference type="InterPro" id="IPR000086">
    <property type="entry name" value="NUDIX_hydrolase_dom"/>
</dbReference>
<keyword evidence="2 4" id="KW-0378">Hydrolase</keyword>
<protein>
    <submittedName>
        <fullName evidence="4">NUDIX hydrolase</fullName>
    </submittedName>
</protein>
<accession>A0A846TKW0</accession>
<dbReference type="InterPro" id="IPR020476">
    <property type="entry name" value="Nudix_hydrolase"/>
</dbReference>
<dbReference type="AlphaFoldDB" id="A0A846TKW0"/>
<dbReference type="SUPFAM" id="SSF55811">
    <property type="entry name" value="Nudix"/>
    <property type="match status" value="1"/>
</dbReference>
<dbReference type="Pfam" id="PF00293">
    <property type="entry name" value="NUDIX"/>
    <property type="match status" value="1"/>
</dbReference>
<sequence length="149" mass="16370">MGYIEDLRRVIGHQPLILVGVAVAVINETGEFLLQKRQDGKWGVPGGIIELGESTEDAGRREVLEETGLEIGKLNLVGVFSGKEHHVILPNGDEFFPVTVAYVTRDIIGGVLQADGDETTEARFFSVNELPENLNPLIKNLMKQFTVTL</sequence>
<dbReference type="RefSeq" id="WP_167833003.1">
    <property type="nucleotide sequence ID" value="NZ_JAAVUM010000009.1"/>
</dbReference>
<evidence type="ECO:0000313" key="5">
    <source>
        <dbReference type="Proteomes" id="UP000587942"/>
    </source>
</evidence>
<evidence type="ECO:0000256" key="1">
    <source>
        <dbReference type="ARBA" id="ARBA00001946"/>
    </source>
</evidence>
<dbReference type="PANTHER" id="PTHR43046">
    <property type="entry name" value="GDP-MANNOSE MANNOSYL HYDROLASE"/>
    <property type="match status" value="1"/>
</dbReference>
<proteinExistence type="predicted"/>
<dbReference type="Proteomes" id="UP000587942">
    <property type="component" value="Unassembled WGS sequence"/>
</dbReference>
<evidence type="ECO:0000259" key="3">
    <source>
        <dbReference type="PROSITE" id="PS51462"/>
    </source>
</evidence>
<comment type="cofactor">
    <cofactor evidence="1">
        <name>Mg(2+)</name>
        <dbReference type="ChEBI" id="CHEBI:18420"/>
    </cofactor>
</comment>
<feature type="domain" description="Nudix hydrolase" evidence="3">
    <location>
        <begin position="16"/>
        <end position="147"/>
    </location>
</feature>
<name>A0A846TKW0_9BACI</name>